<protein>
    <submittedName>
        <fullName evidence="1">Phage protein</fullName>
    </submittedName>
</protein>
<gene>
    <name evidence="1" type="ORF">SAMEA4504048_01023</name>
</gene>
<sequence length="174" mass="20554">MDKQEYKRAMIALFEEGRYKFDDTHIEKLMALDEVALARKLADDADWFDQTKVVYEPKKTDFTNLAPSQKDMLLMLPLGSERTLPRADLEMAFKTEKRNIESRIERLKNRAIPIVALKDDDHGYFIPRTQEELELGLRAYEAQIKTSLKMITVLRNIDLEEFHEKFAEEKKKWV</sequence>
<reference evidence="1 2" key="1">
    <citation type="submission" date="2017-06" db="EMBL/GenBank/DDBJ databases">
        <authorList>
            <consortium name="Pathogen Informatics"/>
        </authorList>
    </citation>
    <scope>NUCLEOTIDE SEQUENCE [LARGE SCALE GENOMIC DNA]</scope>
    <source>
        <strain evidence="1 2">NCTC11291</strain>
    </source>
</reference>
<accession>A0A239X199</accession>
<dbReference type="Proteomes" id="UP000215144">
    <property type="component" value="Chromosome 1"/>
</dbReference>
<dbReference type="RefSeq" id="WP_095122461.1">
    <property type="nucleotide sequence ID" value="NZ_LT906454.1"/>
</dbReference>
<name>A0A239X199_STRAI</name>
<dbReference type="AlphaFoldDB" id="A0A239X199"/>
<proteinExistence type="predicted"/>
<dbReference type="KEGG" id="saco:SAME_01023"/>
<dbReference type="OrthoDB" id="2242625at2"/>
<organism evidence="1 2">
    <name type="scientific">Streptococcus acidominimus</name>
    <dbReference type="NCBI Taxonomy" id="1326"/>
    <lineage>
        <taxon>Bacteria</taxon>
        <taxon>Bacillati</taxon>
        <taxon>Bacillota</taxon>
        <taxon>Bacilli</taxon>
        <taxon>Lactobacillales</taxon>
        <taxon>Streptococcaceae</taxon>
        <taxon>Streptococcus</taxon>
    </lineage>
</organism>
<evidence type="ECO:0000313" key="2">
    <source>
        <dbReference type="Proteomes" id="UP000215144"/>
    </source>
</evidence>
<evidence type="ECO:0000313" key="1">
    <source>
        <dbReference type="EMBL" id="SNV39714.1"/>
    </source>
</evidence>
<dbReference type="EMBL" id="LT906454">
    <property type="protein sequence ID" value="SNV39714.1"/>
    <property type="molecule type" value="Genomic_DNA"/>
</dbReference>